<evidence type="ECO:0000313" key="1">
    <source>
        <dbReference type="EMBL" id="MFC7356294.1"/>
    </source>
</evidence>
<organism evidence="1 2">
    <name type="scientific">Jejudonia soesokkakensis</name>
    <dbReference type="NCBI Taxonomy" id="1323432"/>
    <lineage>
        <taxon>Bacteria</taxon>
        <taxon>Pseudomonadati</taxon>
        <taxon>Bacteroidota</taxon>
        <taxon>Flavobacteriia</taxon>
        <taxon>Flavobacteriales</taxon>
        <taxon>Flavobacteriaceae</taxon>
        <taxon>Jejudonia</taxon>
    </lineage>
</organism>
<dbReference type="EMBL" id="JBHTBN010000001">
    <property type="protein sequence ID" value="MFC7356294.1"/>
    <property type="molecule type" value="Genomic_DNA"/>
</dbReference>
<proteinExistence type="predicted"/>
<dbReference type="RefSeq" id="WP_380215895.1">
    <property type="nucleotide sequence ID" value="NZ_JBHTBN010000001.1"/>
</dbReference>
<evidence type="ECO:0000313" key="2">
    <source>
        <dbReference type="Proteomes" id="UP001596415"/>
    </source>
</evidence>
<evidence type="ECO:0008006" key="3">
    <source>
        <dbReference type="Google" id="ProtNLM"/>
    </source>
</evidence>
<dbReference type="Proteomes" id="UP001596415">
    <property type="component" value="Unassembled WGS sequence"/>
</dbReference>
<comment type="caution">
    <text evidence="1">The sequence shown here is derived from an EMBL/GenBank/DDBJ whole genome shotgun (WGS) entry which is preliminary data.</text>
</comment>
<protein>
    <recommendedName>
        <fullName evidence="3">ATPase</fullName>
    </recommendedName>
</protein>
<keyword evidence="2" id="KW-1185">Reference proteome</keyword>
<gene>
    <name evidence="1" type="ORF">ACFQO1_01235</name>
</gene>
<name>A0ABW2MN28_9FLAO</name>
<reference evidence="2" key="1">
    <citation type="journal article" date="2019" name="Int. J. Syst. Evol. Microbiol.">
        <title>The Global Catalogue of Microorganisms (GCM) 10K type strain sequencing project: providing services to taxonomists for standard genome sequencing and annotation.</title>
        <authorList>
            <consortium name="The Broad Institute Genomics Platform"/>
            <consortium name="The Broad Institute Genome Sequencing Center for Infectious Disease"/>
            <person name="Wu L."/>
            <person name="Ma J."/>
        </authorList>
    </citation>
    <scope>NUCLEOTIDE SEQUENCE [LARGE SCALE GENOMIC DNA]</scope>
    <source>
        <strain evidence="2">CGMCC 1.16306</strain>
    </source>
</reference>
<accession>A0ABW2MN28</accession>
<sequence length="192" mass="21977">MYFISLLTLGFLVVSCGNSSEETQIQLPTIDTAVRYGNKNFTLPALSPNAREEAIKWSVYEDFENEITQINGSNIEALLSSTERLVQFSDSLIKTVPPTLNEQAISSRLLVTKTRANLLHQEIRLSRLDSLAIETKIEQLNQATKNLIVRINEKFTKQSIDLERKDDEEAELKKQKKFQDSVFQVELRDRDN</sequence>